<accession>A0A9N9HY69</accession>
<evidence type="ECO:0000256" key="1">
    <source>
        <dbReference type="SAM" id="MobiDB-lite"/>
    </source>
</evidence>
<dbReference type="AlphaFoldDB" id="A0A9N9HY69"/>
<organism evidence="2 3">
    <name type="scientific">Funneliformis mosseae</name>
    <name type="common">Endomycorrhizal fungus</name>
    <name type="synonym">Glomus mosseae</name>
    <dbReference type="NCBI Taxonomy" id="27381"/>
    <lineage>
        <taxon>Eukaryota</taxon>
        <taxon>Fungi</taxon>
        <taxon>Fungi incertae sedis</taxon>
        <taxon>Mucoromycota</taxon>
        <taxon>Glomeromycotina</taxon>
        <taxon>Glomeromycetes</taxon>
        <taxon>Glomerales</taxon>
        <taxon>Glomeraceae</taxon>
        <taxon>Funneliformis</taxon>
    </lineage>
</organism>
<feature type="compositionally biased region" description="Low complexity" evidence="1">
    <location>
        <begin position="113"/>
        <end position="123"/>
    </location>
</feature>
<feature type="non-terminal residue" evidence="2">
    <location>
        <position position="1"/>
    </location>
</feature>
<feature type="non-terminal residue" evidence="2">
    <location>
        <position position="153"/>
    </location>
</feature>
<sequence>AIDLAQSMTSDYGETEILGILKWVFENSRDDMTTSNLVESVARAGKVNAQFVTHNDKMDKKVIGMLKNSLKPPIIDYKITWNQPKRKLLRWWKIKPNINLYSDKMESPPSPPTFFRSRTTEPQLEPKPGPPKVPEPEVTCASPDDPGCKLHRE</sequence>
<dbReference type="PANTHER" id="PTHR45737:SF6">
    <property type="entry name" value="VON WILLEBRAND FACTOR A DOMAIN-CONTAINING PROTEIN 5A"/>
    <property type="match status" value="1"/>
</dbReference>
<evidence type="ECO:0000313" key="2">
    <source>
        <dbReference type="EMBL" id="CAG8711124.1"/>
    </source>
</evidence>
<dbReference type="Proteomes" id="UP000789375">
    <property type="component" value="Unassembled WGS sequence"/>
</dbReference>
<protein>
    <submittedName>
        <fullName evidence="2">13194_t:CDS:1</fullName>
    </submittedName>
</protein>
<proteinExistence type="predicted"/>
<dbReference type="EMBL" id="CAJVPP010010629">
    <property type="protein sequence ID" value="CAG8711124.1"/>
    <property type="molecule type" value="Genomic_DNA"/>
</dbReference>
<name>A0A9N9HY69_FUNMO</name>
<gene>
    <name evidence="2" type="ORF">FMOSSE_LOCUS14327</name>
</gene>
<reference evidence="2" key="1">
    <citation type="submission" date="2021-06" db="EMBL/GenBank/DDBJ databases">
        <authorList>
            <person name="Kallberg Y."/>
            <person name="Tangrot J."/>
            <person name="Rosling A."/>
        </authorList>
    </citation>
    <scope>NUCLEOTIDE SEQUENCE</scope>
    <source>
        <strain evidence="2">87-6 pot B 2015</strain>
    </source>
</reference>
<dbReference type="PANTHER" id="PTHR45737">
    <property type="entry name" value="VON WILLEBRAND FACTOR A DOMAIN-CONTAINING PROTEIN 5A"/>
    <property type="match status" value="1"/>
</dbReference>
<feature type="region of interest" description="Disordered" evidence="1">
    <location>
        <begin position="102"/>
        <end position="153"/>
    </location>
</feature>
<evidence type="ECO:0000313" key="3">
    <source>
        <dbReference type="Proteomes" id="UP000789375"/>
    </source>
</evidence>
<keyword evidence="3" id="KW-1185">Reference proteome</keyword>
<comment type="caution">
    <text evidence="2">The sequence shown here is derived from an EMBL/GenBank/DDBJ whole genome shotgun (WGS) entry which is preliminary data.</text>
</comment>